<gene>
    <name evidence="2" type="ORF">GPUH_LOCUS8937</name>
</gene>
<evidence type="ECO:0000313" key="3">
    <source>
        <dbReference type="Proteomes" id="UP000271098"/>
    </source>
</evidence>
<feature type="domain" description="P-type ATPase A" evidence="1">
    <location>
        <begin position="3"/>
        <end position="30"/>
    </location>
</feature>
<sequence>MQFLARELVPGDIVVLNVGDRIPADLRLFEVVGRKRPPLNLTLYL</sequence>
<dbReference type="Pfam" id="PF00122">
    <property type="entry name" value="E1-E2_ATPase"/>
    <property type="match status" value="1"/>
</dbReference>
<dbReference type="OrthoDB" id="8195361at2759"/>
<dbReference type="Proteomes" id="UP000271098">
    <property type="component" value="Unassembled WGS sequence"/>
</dbReference>
<dbReference type="SUPFAM" id="SSF81653">
    <property type="entry name" value="Calcium ATPase, transduction domain A"/>
    <property type="match status" value="1"/>
</dbReference>
<accession>A0A3P6SGR0</accession>
<dbReference type="EMBL" id="UYRT01027548">
    <property type="protein sequence ID" value="VDK66465.1"/>
    <property type="molecule type" value="Genomic_DNA"/>
</dbReference>
<dbReference type="AlphaFoldDB" id="A0A3P6SGR0"/>
<dbReference type="Gene3D" id="2.70.150.10">
    <property type="entry name" value="Calcium-transporting ATPase, cytoplasmic transduction domain A"/>
    <property type="match status" value="1"/>
</dbReference>
<keyword evidence="3" id="KW-1185">Reference proteome</keyword>
<evidence type="ECO:0000259" key="1">
    <source>
        <dbReference type="Pfam" id="PF00122"/>
    </source>
</evidence>
<name>A0A3P6SGR0_9BILA</name>
<proteinExistence type="predicted"/>
<evidence type="ECO:0000313" key="2">
    <source>
        <dbReference type="EMBL" id="VDK66465.1"/>
    </source>
</evidence>
<organism evidence="2 3">
    <name type="scientific">Gongylonema pulchrum</name>
    <dbReference type="NCBI Taxonomy" id="637853"/>
    <lineage>
        <taxon>Eukaryota</taxon>
        <taxon>Metazoa</taxon>
        <taxon>Ecdysozoa</taxon>
        <taxon>Nematoda</taxon>
        <taxon>Chromadorea</taxon>
        <taxon>Rhabditida</taxon>
        <taxon>Spirurina</taxon>
        <taxon>Spiruromorpha</taxon>
        <taxon>Spiruroidea</taxon>
        <taxon>Gongylonematidae</taxon>
        <taxon>Gongylonema</taxon>
    </lineage>
</organism>
<reference evidence="2 3" key="1">
    <citation type="submission" date="2018-11" db="EMBL/GenBank/DDBJ databases">
        <authorList>
            <consortium name="Pathogen Informatics"/>
        </authorList>
    </citation>
    <scope>NUCLEOTIDE SEQUENCE [LARGE SCALE GENOMIC DNA]</scope>
</reference>
<dbReference type="InterPro" id="IPR059000">
    <property type="entry name" value="ATPase_P-type_domA"/>
</dbReference>
<dbReference type="InterPro" id="IPR008250">
    <property type="entry name" value="ATPase_P-typ_transduc_dom_A_sf"/>
</dbReference>
<protein>
    <recommendedName>
        <fullName evidence="1">P-type ATPase A domain-containing protein</fullName>
    </recommendedName>
</protein>